<name>A0A7K0JZV9_9ACTO</name>
<feature type="domain" description="PPIase FKBP-type" evidence="7">
    <location>
        <begin position="72"/>
        <end position="161"/>
    </location>
</feature>
<dbReference type="PROSITE" id="PS51257">
    <property type="entry name" value="PROKAR_LIPOPROTEIN"/>
    <property type="match status" value="1"/>
</dbReference>
<protein>
    <recommendedName>
        <fullName evidence="5">Peptidyl-prolyl cis-trans isomerase</fullName>
        <ecNumber evidence="5">5.2.1.8</ecNumber>
    </recommendedName>
</protein>
<evidence type="ECO:0000256" key="3">
    <source>
        <dbReference type="ARBA" id="ARBA00023235"/>
    </source>
</evidence>
<dbReference type="Gene3D" id="3.10.50.40">
    <property type="match status" value="1"/>
</dbReference>
<comment type="similarity">
    <text evidence="5">Belongs to the FKBP-type PPIase family.</text>
</comment>
<evidence type="ECO:0000313" key="9">
    <source>
        <dbReference type="Proteomes" id="UP000442535"/>
    </source>
</evidence>
<evidence type="ECO:0000256" key="2">
    <source>
        <dbReference type="ARBA" id="ARBA00023110"/>
    </source>
</evidence>
<keyword evidence="3 4" id="KW-0413">Isomerase</keyword>
<keyword evidence="2 4" id="KW-0697">Rotamase</keyword>
<sequence>MFRKAAVILASVSLVFALSACGKSGGNALPTVSSPVYGTVPEISFPAGNPPKSVVMKVLDEGDGKGATVGENDLVVVDYYGKVWGGALLPDSTITDATGPRAISLVDPPIEGWSSLKGAKTGQRVLLVVPPQQAYGDLGSESIGVKKGDTLAYVVDIRSTVSPDAASQFQTTPTNNPLPAGVTVTASDKGAMIVDAKAARAYPTKQETAVYAAGNGSAVAPGQSVVIKQVVANWGEASTPEAWTASKLSATSASVLNLENQPLGTIAVVLYPATPSSGPQATLVQILAAYDAGR</sequence>
<dbReference type="EC" id="5.2.1.8" evidence="5"/>
<evidence type="ECO:0000256" key="4">
    <source>
        <dbReference type="PROSITE-ProRule" id="PRU00277"/>
    </source>
</evidence>
<organism evidence="8 9">
    <name type="scientific">Mobiluncus porci</name>
    <dbReference type="NCBI Taxonomy" id="2652278"/>
    <lineage>
        <taxon>Bacteria</taxon>
        <taxon>Bacillati</taxon>
        <taxon>Actinomycetota</taxon>
        <taxon>Actinomycetes</taxon>
        <taxon>Actinomycetales</taxon>
        <taxon>Actinomycetaceae</taxon>
        <taxon>Mobiluncus</taxon>
    </lineage>
</organism>
<keyword evidence="6" id="KW-0732">Signal</keyword>
<evidence type="ECO:0000313" key="8">
    <source>
        <dbReference type="EMBL" id="MST48787.1"/>
    </source>
</evidence>
<reference evidence="8 9" key="1">
    <citation type="submission" date="2019-08" db="EMBL/GenBank/DDBJ databases">
        <title>In-depth cultivation of the pig gut microbiome towards novel bacterial diversity and tailored functional studies.</title>
        <authorList>
            <person name="Wylensek D."/>
            <person name="Hitch T.C.A."/>
            <person name="Clavel T."/>
        </authorList>
    </citation>
    <scope>NUCLEOTIDE SEQUENCE [LARGE SCALE GENOMIC DNA]</scope>
    <source>
        <strain evidence="8 9">RF-GAM-744-WT-7</strain>
    </source>
</reference>
<feature type="chain" id="PRO_5038383319" description="Peptidyl-prolyl cis-trans isomerase" evidence="6">
    <location>
        <begin position="21"/>
        <end position="294"/>
    </location>
</feature>
<dbReference type="SUPFAM" id="SSF54534">
    <property type="entry name" value="FKBP-like"/>
    <property type="match status" value="1"/>
</dbReference>
<dbReference type="Proteomes" id="UP000442535">
    <property type="component" value="Unassembled WGS sequence"/>
</dbReference>
<feature type="signal peptide" evidence="6">
    <location>
        <begin position="1"/>
        <end position="20"/>
    </location>
</feature>
<gene>
    <name evidence="8" type="ORF">FYJ63_00675</name>
</gene>
<dbReference type="PROSITE" id="PS50059">
    <property type="entry name" value="FKBP_PPIASE"/>
    <property type="match status" value="1"/>
</dbReference>
<comment type="caution">
    <text evidence="8">The sequence shown here is derived from an EMBL/GenBank/DDBJ whole genome shotgun (WGS) entry which is preliminary data.</text>
</comment>
<dbReference type="InterPro" id="IPR046357">
    <property type="entry name" value="PPIase_dom_sf"/>
</dbReference>
<dbReference type="InterPro" id="IPR001179">
    <property type="entry name" value="PPIase_FKBP_dom"/>
</dbReference>
<evidence type="ECO:0000256" key="5">
    <source>
        <dbReference type="RuleBase" id="RU003915"/>
    </source>
</evidence>
<evidence type="ECO:0000259" key="7">
    <source>
        <dbReference type="PROSITE" id="PS50059"/>
    </source>
</evidence>
<keyword evidence="9" id="KW-1185">Reference proteome</keyword>
<dbReference type="RefSeq" id="WP_338106769.1">
    <property type="nucleotide sequence ID" value="NZ_VUMY01000001.1"/>
</dbReference>
<dbReference type="AlphaFoldDB" id="A0A7K0JZV9"/>
<evidence type="ECO:0000256" key="6">
    <source>
        <dbReference type="SAM" id="SignalP"/>
    </source>
</evidence>
<evidence type="ECO:0000256" key="1">
    <source>
        <dbReference type="ARBA" id="ARBA00000971"/>
    </source>
</evidence>
<accession>A0A7K0JZV9</accession>
<comment type="catalytic activity">
    <reaction evidence="1 4 5">
        <text>[protein]-peptidylproline (omega=180) = [protein]-peptidylproline (omega=0)</text>
        <dbReference type="Rhea" id="RHEA:16237"/>
        <dbReference type="Rhea" id="RHEA-COMP:10747"/>
        <dbReference type="Rhea" id="RHEA-COMP:10748"/>
        <dbReference type="ChEBI" id="CHEBI:83833"/>
        <dbReference type="ChEBI" id="CHEBI:83834"/>
        <dbReference type="EC" id="5.2.1.8"/>
    </reaction>
</comment>
<dbReference type="EMBL" id="VUMY01000001">
    <property type="protein sequence ID" value="MST48787.1"/>
    <property type="molecule type" value="Genomic_DNA"/>
</dbReference>
<dbReference type="GO" id="GO:0003755">
    <property type="term" value="F:peptidyl-prolyl cis-trans isomerase activity"/>
    <property type="evidence" value="ECO:0007669"/>
    <property type="project" value="UniProtKB-UniRule"/>
</dbReference>
<dbReference type="Pfam" id="PF00254">
    <property type="entry name" value="FKBP_C"/>
    <property type="match status" value="1"/>
</dbReference>
<proteinExistence type="inferred from homology"/>